<comment type="caution">
    <text evidence="1">The sequence shown here is derived from an EMBL/GenBank/DDBJ whole genome shotgun (WGS) entry which is preliminary data.</text>
</comment>
<dbReference type="AlphaFoldDB" id="A0A6A0BAR8"/>
<dbReference type="Proteomes" id="UP000480303">
    <property type="component" value="Unassembled WGS sequence"/>
</dbReference>
<sequence length="277" mass="31438">MMSNLLIAKKRYIATETTFSTATQMLESAMRRFDESKKNQEICRLYFETETLRYSQAIQIYNHLTMQKNTPTHVSTAAQHELDMAKQHYQSAKQAFETAQKTGHTIFNETTKAQTYYDQTKREYDYAKKAYNQLLAERHADNQTDVFETYDENVNLENTNAKLSSLLSLLGKPKISAEQAVEHVADQAIVPMQFAQAVAVAEIEREVKIPENVQIAETQAIPETSKLTELQVTFDDTAESLGNLETSKTATKTDKKPELRTTPNVIGHISWGFSASH</sequence>
<evidence type="ECO:0000313" key="1">
    <source>
        <dbReference type="EMBL" id="GFH41548.1"/>
    </source>
</evidence>
<reference evidence="1 2" key="1">
    <citation type="submission" date="2020-02" db="EMBL/GenBank/DDBJ databases">
        <title>Draft genome sequence of Lactococcus sp. Hs30E4-3.</title>
        <authorList>
            <person name="Noda S."/>
            <person name="Yuki M."/>
            <person name="Ohkuma M."/>
        </authorList>
    </citation>
    <scope>NUCLEOTIDE SEQUENCE [LARGE SCALE GENOMIC DNA]</scope>
    <source>
        <strain evidence="1 2">Hs30E4-3</strain>
    </source>
</reference>
<organism evidence="1 2">
    <name type="scientific">Pseudolactococcus hodotermopsidis</name>
    <dbReference type="NCBI Taxonomy" id="2709157"/>
    <lineage>
        <taxon>Bacteria</taxon>
        <taxon>Bacillati</taxon>
        <taxon>Bacillota</taxon>
        <taxon>Bacilli</taxon>
        <taxon>Lactobacillales</taxon>
        <taxon>Streptococcaceae</taxon>
        <taxon>Pseudolactococcus</taxon>
    </lineage>
</organism>
<protein>
    <submittedName>
        <fullName evidence="1">Uncharacterized protein</fullName>
    </submittedName>
</protein>
<accession>A0A6A0BAR8</accession>
<name>A0A6A0BAR8_9LACT</name>
<keyword evidence="2" id="KW-1185">Reference proteome</keyword>
<gene>
    <name evidence="1" type="ORF">Hs30E_00990</name>
</gene>
<dbReference type="EMBL" id="BLLI01000002">
    <property type="protein sequence ID" value="GFH41548.1"/>
    <property type="molecule type" value="Genomic_DNA"/>
</dbReference>
<evidence type="ECO:0000313" key="2">
    <source>
        <dbReference type="Proteomes" id="UP000480303"/>
    </source>
</evidence>
<proteinExistence type="predicted"/>